<dbReference type="SMART" id="SM00729">
    <property type="entry name" value="Elp3"/>
    <property type="match status" value="1"/>
</dbReference>
<dbReference type="Gene3D" id="3.20.20.70">
    <property type="entry name" value="Aldolase class I"/>
    <property type="match status" value="1"/>
</dbReference>
<dbReference type="SFLD" id="SFLDG01067">
    <property type="entry name" value="SPASM/twitch_domain_containing"/>
    <property type="match status" value="2"/>
</dbReference>
<keyword evidence="4" id="KW-0479">Metal-binding</keyword>
<keyword evidence="5" id="KW-0408">Iron</keyword>
<keyword evidence="3" id="KW-0949">S-adenosyl-L-methionine</keyword>
<evidence type="ECO:0000256" key="6">
    <source>
        <dbReference type="ARBA" id="ARBA00023014"/>
    </source>
</evidence>
<comment type="caution">
    <text evidence="8">The sequence shown here is derived from an EMBL/GenBank/DDBJ whole genome shotgun (WGS) entry which is preliminary data.</text>
</comment>
<dbReference type="InterPro" id="IPR050377">
    <property type="entry name" value="Radical_SAM_PqqE_MftC-like"/>
</dbReference>
<dbReference type="PROSITE" id="PS51918">
    <property type="entry name" value="RADICAL_SAM"/>
    <property type="match status" value="1"/>
</dbReference>
<dbReference type="NCBIfam" id="TIGR04085">
    <property type="entry name" value="rSAM_more_4Fe4S"/>
    <property type="match status" value="1"/>
</dbReference>
<evidence type="ECO:0000256" key="5">
    <source>
        <dbReference type="ARBA" id="ARBA00023004"/>
    </source>
</evidence>
<proteinExistence type="predicted"/>
<dbReference type="EMBL" id="MRZU01000002">
    <property type="protein sequence ID" value="OUJ19454.1"/>
    <property type="molecule type" value="Genomic_DNA"/>
</dbReference>
<dbReference type="PIRSF" id="PIRSF037420">
    <property type="entry name" value="PQQ_syn_pqqE"/>
    <property type="match status" value="1"/>
</dbReference>
<dbReference type="CDD" id="cd01335">
    <property type="entry name" value="Radical_SAM"/>
    <property type="match status" value="1"/>
</dbReference>
<evidence type="ECO:0000256" key="3">
    <source>
        <dbReference type="ARBA" id="ARBA00022691"/>
    </source>
</evidence>
<reference evidence="8 9" key="1">
    <citation type="submission" date="2016-12" db="EMBL/GenBank/DDBJ databases">
        <title>Discovery of methanogenic haloarchaea.</title>
        <authorList>
            <person name="Sorokin D.Y."/>
            <person name="Makarova K.S."/>
            <person name="Abbas B."/>
            <person name="Ferrer M."/>
            <person name="Golyshin P.N."/>
        </authorList>
    </citation>
    <scope>NUCLEOTIDE SEQUENCE [LARGE SCALE GENOMIC DNA]</scope>
    <source>
        <strain evidence="8">AMET1</strain>
    </source>
</reference>
<evidence type="ECO:0000313" key="9">
    <source>
        <dbReference type="Proteomes" id="UP000195137"/>
    </source>
</evidence>
<dbReference type="GO" id="GO:0046872">
    <property type="term" value="F:metal ion binding"/>
    <property type="evidence" value="ECO:0007669"/>
    <property type="project" value="UniProtKB-KW"/>
</dbReference>
<accession>A0A1Y3GGY1</accession>
<dbReference type="InterPro" id="IPR058240">
    <property type="entry name" value="rSAM_sf"/>
</dbReference>
<dbReference type="Pfam" id="PF04055">
    <property type="entry name" value="Radical_SAM"/>
    <property type="match status" value="1"/>
</dbReference>
<feature type="domain" description="Radical SAM core" evidence="7">
    <location>
        <begin position="37"/>
        <end position="252"/>
    </location>
</feature>
<dbReference type="PANTHER" id="PTHR11228:SF7">
    <property type="entry name" value="PQQA PEPTIDE CYCLASE"/>
    <property type="match status" value="1"/>
</dbReference>
<keyword evidence="6" id="KW-0411">Iron-sulfur</keyword>
<dbReference type="FunFam" id="3.20.20.70:FF:000188">
    <property type="entry name" value="Mycofactocin radical SAM maturase MftC"/>
    <property type="match status" value="1"/>
</dbReference>
<organism evidence="8 9">
    <name type="scientific">Methanonatronarchaeum thermophilum</name>
    <dbReference type="NCBI Taxonomy" id="1927129"/>
    <lineage>
        <taxon>Archaea</taxon>
        <taxon>Methanobacteriati</taxon>
        <taxon>Methanobacteriota</taxon>
        <taxon>Methanonatronarchaeia</taxon>
        <taxon>Methanonatronarchaeales</taxon>
        <taxon>Methanonatronarchaeaceae</taxon>
        <taxon>Methanonatronarchaeum</taxon>
    </lineage>
</organism>
<dbReference type="InterPro" id="IPR017200">
    <property type="entry name" value="PqqE-like"/>
</dbReference>
<name>A0A1Y3GGY1_9EURY</name>
<evidence type="ECO:0000313" key="8">
    <source>
        <dbReference type="EMBL" id="OUJ19454.1"/>
    </source>
</evidence>
<dbReference type="Proteomes" id="UP000195137">
    <property type="component" value="Unassembled WGS sequence"/>
</dbReference>
<dbReference type="SUPFAM" id="SSF102114">
    <property type="entry name" value="Radical SAM enzymes"/>
    <property type="match status" value="1"/>
</dbReference>
<evidence type="ECO:0000256" key="2">
    <source>
        <dbReference type="ARBA" id="ARBA00022485"/>
    </source>
</evidence>
<dbReference type="InterPro" id="IPR006638">
    <property type="entry name" value="Elp3/MiaA/NifB-like_rSAM"/>
</dbReference>
<dbReference type="AlphaFoldDB" id="A0A1Y3GGY1"/>
<evidence type="ECO:0000256" key="4">
    <source>
        <dbReference type="ARBA" id="ARBA00022723"/>
    </source>
</evidence>
<dbReference type="SFLD" id="SFLDG01386">
    <property type="entry name" value="main_SPASM_domain-containing"/>
    <property type="match status" value="1"/>
</dbReference>
<dbReference type="SFLD" id="SFLDS00029">
    <property type="entry name" value="Radical_SAM"/>
    <property type="match status" value="2"/>
</dbReference>
<dbReference type="GO" id="GO:0006783">
    <property type="term" value="P:heme biosynthetic process"/>
    <property type="evidence" value="ECO:0007669"/>
    <property type="project" value="TreeGrafter"/>
</dbReference>
<dbReference type="InterPro" id="IPR034391">
    <property type="entry name" value="AdoMet-like_SPASM_containing"/>
</dbReference>
<dbReference type="InterPro" id="IPR023885">
    <property type="entry name" value="4Fe4S-binding_SPASM_dom"/>
</dbReference>
<dbReference type="GO" id="GO:0003824">
    <property type="term" value="F:catalytic activity"/>
    <property type="evidence" value="ECO:0007669"/>
    <property type="project" value="InterPro"/>
</dbReference>
<sequence>MIVFSKLLSDNGTVYEAMRARYKRSKDIEDSLIRFSTDLRPVVMWNITRECNLDCKHCYLDAKEPHPNELTLKEGKQLIDELAEMEIPMLIFTGGEPLASDKFFDYANYAKQKGVRTVISTNGTLITEKKAQKLKEAGIRYAGVSLDGAKPKTHDNFRGIEGSFQKALNGIKNAKKTGIRTGIRLTLNQKNWNEVPELLDLALKHNVDRFCIYHLVPTGRGQKITNMDITLEQRKQVLDYLYEKAIELRNKEIEILTTDSPMDGVYILERMKQEGIDKERINEIKELLELSGGCSIGAKVANIDHLGNINPCHFAPHKKIGNIRNKKFSQIWNENPNKTLCNLRQKENKLQGKCGECDYKTLCGGCRQKAWHQKGNFYAEDPECLYNPETGELKKTITTKTKTKTKTK</sequence>
<dbReference type="InterPro" id="IPR013785">
    <property type="entry name" value="Aldolase_TIM"/>
</dbReference>
<dbReference type="PANTHER" id="PTHR11228">
    <property type="entry name" value="RADICAL SAM DOMAIN PROTEIN"/>
    <property type="match status" value="1"/>
</dbReference>
<dbReference type="RefSeq" id="WP_086636552.1">
    <property type="nucleotide sequence ID" value="NZ_MRZU01000002.1"/>
</dbReference>
<dbReference type="CDD" id="cd21123">
    <property type="entry name" value="SPASM_MftC-like"/>
    <property type="match status" value="1"/>
</dbReference>
<dbReference type="OrthoDB" id="30736at2157"/>
<dbReference type="GO" id="GO:0051539">
    <property type="term" value="F:4 iron, 4 sulfur cluster binding"/>
    <property type="evidence" value="ECO:0007669"/>
    <property type="project" value="UniProtKB-KW"/>
</dbReference>
<dbReference type="InterPro" id="IPR007197">
    <property type="entry name" value="rSAM"/>
</dbReference>
<comment type="cofactor">
    <cofactor evidence="1">
        <name>[4Fe-4S] cluster</name>
        <dbReference type="ChEBI" id="CHEBI:49883"/>
    </cofactor>
</comment>
<gene>
    <name evidence="8" type="ORF">AMET1_0124</name>
</gene>
<keyword evidence="2" id="KW-0004">4Fe-4S</keyword>
<protein>
    <submittedName>
        <fullName evidence="8">Radical SAM superfamily enzyme</fullName>
    </submittedName>
</protein>
<dbReference type="SFLD" id="SFLDG01387">
    <property type="entry name" value="BtrN-like_SPASM_domain_contain"/>
    <property type="match status" value="1"/>
</dbReference>
<evidence type="ECO:0000259" key="7">
    <source>
        <dbReference type="PROSITE" id="PS51918"/>
    </source>
</evidence>
<dbReference type="Pfam" id="PF13186">
    <property type="entry name" value="SPASM"/>
    <property type="match status" value="1"/>
</dbReference>
<evidence type="ECO:0000256" key="1">
    <source>
        <dbReference type="ARBA" id="ARBA00001966"/>
    </source>
</evidence>
<keyword evidence="9" id="KW-1185">Reference proteome</keyword>